<feature type="compositionally biased region" description="Gly residues" evidence="1">
    <location>
        <begin position="307"/>
        <end position="319"/>
    </location>
</feature>
<protein>
    <recommendedName>
        <fullName evidence="8">Myb-like domain-containing protein</fullName>
    </recommendedName>
</protein>
<dbReference type="PANTHER" id="PTHR45614:SF150">
    <property type="entry name" value="MYB-LIKE DNA-BINDING DOMAIN CONTAINING PROTEIN, EXPRESSED"/>
    <property type="match status" value="1"/>
</dbReference>
<feature type="domain" description="HTH myb-type" evidence="3">
    <location>
        <begin position="36"/>
        <end position="90"/>
    </location>
</feature>
<dbReference type="SUPFAM" id="SSF46689">
    <property type="entry name" value="Homeodomain-like"/>
    <property type="match status" value="1"/>
</dbReference>
<feature type="compositionally biased region" description="Basic and acidic residues" evidence="1">
    <location>
        <begin position="690"/>
        <end position="704"/>
    </location>
</feature>
<feature type="compositionally biased region" description="Acidic residues" evidence="1">
    <location>
        <begin position="1316"/>
        <end position="1327"/>
    </location>
</feature>
<feature type="region of interest" description="Disordered" evidence="1">
    <location>
        <begin position="202"/>
        <end position="246"/>
    </location>
</feature>
<proteinExistence type="predicted"/>
<dbReference type="Gene3D" id="1.10.10.60">
    <property type="entry name" value="Homeodomain-like"/>
    <property type="match status" value="1"/>
</dbReference>
<dbReference type="PANTHER" id="PTHR45614">
    <property type="entry name" value="MYB PROTEIN-RELATED"/>
    <property type="match status" value="1"/>
</dbReference>
<evidence type="ECO:0000259" key="3">
    <source>
        <dbReference type="PROSITE" id="PS51294"/>
    </source>
</evidence>
<evidence type="ECO:0000313" key="6">
    <source>
        <dbReference type="Proteomes" id="UP000722791"/>
    </source>
</evidence>
<feature type="region of interest" description="Disordered" evidence="1">
    <location>
        <begin position="307"/>
        <end position="367"/>
    </location>
</feature>
<evidence type="ECO:0000313" key="7">
    <source>
        <dbReference type="Proteomes" id="UP000747110"/>
    </source>
</evidence>
<feature type="compositionally biased region" description="Basic and acidic residues" evidence="1">
    <location>
        <begin position="1282"/>
        <end position="1296"/>
    </location>
</feature>
<feature type="compositionally biased region" description="Gly residues" evidence="1">
    <location>
        <begin position="1333"/>
        <end position="1342"/>
    </location>
</feature>
<dbReference type="EMBL" id="BNCQ01000002">
    <property type="protein sequence ID" value="GIL95306.1"/>
    <property type="molecule type" value="Genomic_DNA"/>
</dbReference>
<feature type="region of interest" description="Disordered" evidence="1">
    <location>
        <begin position="1000"/>
        <end position="1075"/>
    </location>
</feature>
<feature type="domain" description="Myb-like" evidence="2">
    <location>
        <begin position="36"/>
        <end position="86"/>
    </location>
</feature>
<dbReference type="PROSITE" id="PS51294">
    <property type="entry name" value="HTH_MYB"/>
    <property type="match status" value="1"/>
</dbReference>
<feature type="compositionally biased region" description="Basic residues" evidence="1">
    <location>
        <begin position="1268"/>
        <end position="1281"/>
    </location>
</feature>
<reference evidence="5" key="1">
    <citation type="journal article" date="2021" name="Proc. Natl. Acad. Sci. U.S.A.">
        <title>Three genomes in the algal genus Volvox reveal the fate of a haploid sex-determining region after a transition to homothallism.</title>
        <authorList>
            <person name="Yamamoto K."/>
            <person name="Hamaji T."/>
            <person name="Kawai-Toyooka H."/>
            <person name="Matsuzaki R."/>
            <person name="Takahashi F."/>
            <person name="Nishimura Y."/>
            <person name="Kawachi M."/>
            <person name="Noguchi H."/>
            <person name="Minakuchi Y."/>
            <person name="Umen J.G."/>
            <person name="Toyoda A."/>
            <person name="Nozaki H."/>
        </authorList>
    </citation>
    <scope>NUCLEOTIDE SEQUENCE</scope>
    <source>
        <strain evidence="5">NIES-3785</strain>
        <strain evidence="4">NIES-3786</strain>
    </source>
</reference>
<dbReference type="Pfam" id="PF00249">
    <property type="entry name" value="Myb_DNA-binding"/>
    <property type="match status" value="1"/>
</dbReference>
<dbReference type="InterPro" id="IPR050560">
    <property type="entry name" value="MYB_TF"/>
</dbReference>
<feature type="region of interest" description="Disordered" evidence="1">
    <location>
        <begin position="1"/>
        <end position="43"/>
    </location>
</feature>
<feature type="compositionally biased region" description="Low complexity" evidence="1">
    <location>
        <begin position="601"/>
        <end position="613"/>
    </location>
</feature>
<dbReference type="InterPro" id="IPR001005">
    <property type="entry name" value="SANT/Myb"/>
</dbReference>
<feature type="region of interest" description="Disordered" evidence="1">
    <location>
        <begin position="422"/>
        <end position="450"/>
    </location>
</feature>
<dbReference type="GO" id="GO:0000978">
    <property type="term" value="F:RNA polymerase II cis-regulatory region sequence-specific DNA binding"/>
    <property type="evidence" value="ECO:0007669"/>
    <property type="project" value="TreeGrafter"/>
</dbReference>
<keyword evidence="7" id="KW-1185">Reference proteome</keyword>
<sequence>MPSEGEDLTPSSDDLARPGVRKEPHTSDQHNPSEQTRRRKRPAWTVEEECILAEKHAIHGNAWILISKSLPGRSASEVKNIYHSTLRAAKGFSHRSLLRSYVQAVHGHEEDDAARNKAYSAVLKAHEEELASDTGAIAAAAARPLLGNPMVGTQAVIGMLAGLPMQLHLQPLGLNLQPERLSPQDKLRLALLQQHHINLQQLKQKQQQQEQEQKQQRQQESHQRRGEAEQELHAQQPAHGSQQLPMLTNGTAEETGVTQWQRVFQPPEVEPIGPANPEVATAEVMAALATAVALERVSATVSRGVPAGSGGRNVAGNGTGSVEAAPGVQPAPTPQPLSNSTAAMSVGQQEHDRPDKTRVEEAGIGNGQIEMAEAGGAVRRDVPNAAPYPAGRSGGLGNVGMTAETQQQQQLLRTIPPSLLQAPASIGNRKRPLGPAPEVPSAKHPKRRPLAIARINQVRREGLFESDDGELNSPPQQSLGPAGSPGAKGLPTVAEGLRQAPEQDERQEQHRAPERKSIRQRQRQQLLLPQQKHQSPPFSPLPGQRTEQSWQPLLPYDGMQKPEQEPLPRGQQWQPQDAEDGGIPLADDSATPEHLMEERALQQQLHELQQQVQEVRRRLQQQPDASRERNGAEGLPPAPLPIPPLRRKSKRKAAALAPAAWGRAVVQGRQGTVEDVAKRDGEERELEEEAAARERERKEEEEDLMRQDAEAFGEEDWQEEEMLGADVFGRVSLMPGSGRKRPRRVDPDIASMLDTMGPAPPIDPPMVLLRRPDGGPPILCVAVPLGTLTNHAAALVDLAVGDLPPGSNLAADLLEDNAAEARGVWPPPMVEKYLPQQPRGAYMDYLIPAKGPGREAPDRRRGFEALAAAAAAAAAMVGSPPAGRIGTPGDARKAASTRSLGSGPWVAAVGSRAGTKSMQKTRGRAGPAKSMDSHRAAGNLGQATEVLAAPATGASGAGADGGSCGRPGAGQKGSWRQEAAAIAGPQRGIVRGVMTAGGAEGDVSDAEVAPAAAKEPEVWEPPQPTAPRDPRRKLLSRGGGVTEAGGGGGGGKRGVGGRGGEPAAERATTGRATTRRAVDGEVAFGFRNDAEREDEGAAAYYPDPEGTAISLQLPVAAAPFSPGGRPLGPSMGPGLGPYIGQDPFEGADGGFLGNANYVDEDVAATTERAYEDLLGAFPRSMRRRGLMPQSGLRPSIADWAASGGGGGSDSVPAAWAGANAAARRGGPQVLSLPALYAMQMQYQYLMAQIAGGERPKMPPGWASSPPPKTRKGQKQWRRFHGMSRDREQDHGPERSPMHARVSGPVPEPVSGSGPEPEPEEAAAEEEVAITADGAGGGPGGPRGPASRPGAPLTSRSGRKIIRRYDEAMEYEE</sequence>
<name>A0A8J4D5A1_9CHLO</name>
<comment type="caution">
    <text evidence="5">The sequence shown here is derived from an EMBL/GenBank/DDBJ whole genome shotgun (WGS) entry which is preliminary data.</text>
</comment>
<feature type="compositionally biased region" description="Basic and acidic residues" evidence="1">
    <location>
        <begin position="211"/>
        <end position="232"/>
    </location>
</feature>
<dbReference type="PROSITE" id="PS50090">
    <property type="entry name" value="MYB_LIKE"/>
    <property type="match status" value="1"/>
</dbReference>
<evidence type="ECO:0000313" key="4">
    <source>
        <dbReference type="EMBL" id="GIL81747.1"/>
    </source>
</evidence>
<evidence type="ECO:0000256" key="1">
    <source>
        <dbReference type="SAM" id="MobiDB-lite"/>
    </source>
</evidence>
<organism evidence="5 6">
    <name type="scientific">Volvox reticuliferus</name>
    <dbReference type="NCBI Taxonomy" id="1737510"/>
    <lineage>
        <taxon>Eukaryota</taxon>
        <taxon>Viridiplantae</taxon>
        <taxon>Chlorophyta</taxon>
        <taxon>core chlorophytes</taxon>
        <taxon>Chlorophyceae</taxon>
        <taxon>CS clade</taxon>
        <taxon>Chlamydomonadales</taxon>
        <taxon>Volvocaceae</taxon>
        <taxon>Volvox</taxon>
    </lineage>
</organism>
<feature type="region of interest" description="Disordered" evidence="1">
    <location>
        <begin position="465"/>
        <end position="704"/>
    </location>
</feature>
<feature type="compositionally biased region" description="Gly residues" evidence="1">
    <location>
        <begin position="955"/>
        <end position="971"/>
    </location>
</feature>
<dbReference type="Proteomes" id="UP000722791">
    <property type="component" value="Unassembled WGS sequence"/>
</dbReference>
<evidence type="ECO:0000259" key="2">
    <source>
        <dbReference type="PROSITE" id="PS50090"/>
    </source>
</evidence>
<feature type="compositionally biased region" description="Basic and acidic residues" evidence="1">
    <location>
        <begin position="14"/>
        <end position="28"/>
    </location>
</feature>
<dbReference type="EMBL" id="BNCP01000022">
    <property type="protein sequence ID" value="GIL81747.1"/>
    <property type="molecule type" value="Genomic_DNA"/>
</dbReference>
<dbReference type="CDD" id="cd00167">
    <property type="entry name" value="SANT"/>
    <property type="match status" value="1"/>
</dbReference>
<dbReference type="GO" id="GO:0005634">
    <property type="term" value="C:nucleus"/>
    <property type="evidence" value="ECO:0007669"/>
    <property type="project" value="TreeGrafter"/>
</dbReference>
<feature type="region of interest" description="Disordered" evidence="1">
    <location>
        <begin position="881"/>
        <end position="933"/>
    </location>
</feature>
<feature type="compositionally biased region" description="Gly residues" evidence="1">
    <location>
        <begin position="1037"/>
        <end position="1060"/>
    </location>
</feature>
<accession>A0A8J4D5A1</accession>
<feature type="region of interest" description="Disordered" evidence="1">
    <location>
        <begin position="952"/>
        <end position="978"/>
    </location>
</feature>
<dbReference type="GO" id="GO:0000981">
    <property type="term" value="F:DNA-binding transcription factor activity, RNA polymerase II-specific"/>
    <property type="evidence" value="ECO:0007669"/>
    <property type="project" value="TreeGrafter"/>
</dbReference>
<dbReference type="InterPro" id="IPR017930">
    <property type="entry name" value="Myb_dom"/>
</dbReference>
<feature type="compositionally biased region" description="Low complexity" evidence="1">
    <location>
        <begin position="1061"/>
        <end position="1072"/>
    </location>
</feature>
<dbReference type="Proteomes" id="UP000747110">
    <property type="component" value="Unassembled WGS sequence"/>
</dbReference>
<feature type="compositionally biased region" description="Polar residues" evidence="1">
    <location>
        <begin position="336"/>
        <end position="348"/>
    </location>
</feature>
<feature type="compositionally biased region" description="Basic and acidic residues" evidence="1">
    <location>
        <begin position="501"/>
        <end position="517"/>
    </location>
</feature>
<dbReference type="OrthoDB" id="552847at2759"/>
<dbReference type="SMART" id="SM00717">
    <property type="entry name" value="SANT"/>
    <property type="match status" value="1"/>
</dbReference>
<feature type="region of interest" description="Disordered" evidence="1">
    <location>
        <begin position="1255"/>
        <end position="1372"/>
    </location>
</feature>
<evidence type="ECO:0008006" key="8">
    <source>
        <dbReference type="Google" id="ProtNLM"/>
    </source>
</evidence>
<feature type="compositionally biased region" description="Basic and acidic residues" evidence="1">
    <location>
        <begin position="349"/>
        <end position="361"/>
    </location>
</feature>
<gene>
    <name evidence="4" type="ORF">Vretifemale_10765</name>
    <name evidence="5" type="ORF">Vretimale_1363</name>
</gene>
<evidence type="ECO:0000313" key="5">
    <source>
        <dbReference type="EMBL" id="GIL95306.1"/>
    </source>
</evidence>
<feature type="compositionally biased region" description="Low complexity" evidence="1">
    <location>
        <begin position="1301"/>
        <end position="1314"/>
    </location>
</feature>
<dbReference type="InterPro" id="IPR009057">
    <property type="entry name" value="Homeodomain-like_sf"/>
</dbReference>